<feature type="compositionally biased region" description="Basic and acidic residues" evidence="13">
    <location>
        <begin position="38"/>
        <end position="50"/>
    </location>
</feature>
<dbReference type="PANTHER" id="PTHR21237">
    <property type="entry name" value="GRPE PROTEIN"/>
    <property type="match status" value="1"/>
</dbReference>
<protein>
    <recommendedName>
        <fullName evidence="8 10">Protein GrpE</fullName>
    </recommendedName>
    <alternativeName>
        <fullName evidence="9 10">HSP-70 cofactor</fullName>
    </alternativeName>
</protein>
<dbReference type="InterPro" id="IPR009012">
    <property type="entry name" value="GrpE_head"/>
</dbReference>
<evidence type="ECO:0000313" key="15">
    <source>
        <dbReference type="Proteomes" id="UP000192418"/>
    </source>
</evidence>
<dbReference type="GO" id="GO:0051082">
    <property type="term" value="F:unfolded protein binding"/>
    <property type="evidence" value="ECO:0007669"/>
    <property type="project" value="TreeGrafter"/>
</dbReference>
<evidence type="ECO:0000256" key="10">
    <source>
        <dbReference type="HAMAP-Rule" id="MF_01151"/>
    </source>
</evidence>
<dbReference type="GO" id="GO:0000774">
    <property type="term" value="F:adenyl-nucleotide exchange factor activity"/>
    <property type="evidence" value="ECO:0007669"/>
    <property type="project" value="InterPro"/>
</dbReference>
<dbReference type="STRING" id="1121400.SAMN02746065_104101"/>
<gene>
    <name evidence="10" type="primary">grpE</name>
    <name evidence="14" type="ORF">SAMN02746065_104101</name>
</gene>
<dbReference type="GO" id="GO:0005737">
    <property type="term" value="C:cytoplasm"/>
    <property type="evidence" value="ECO:0007669"/>
    <property type="project" value="UniProtKB-SubCell"/>
</dbReference>
<dbReference type="InterPro" id="IPR013805">
    <property type="entry name" value="GrpE_CC"/>
</dbReference>
<evidence type="ECO:0000256" key="5">
    <source>
        <dbReference type="ARBA" id="ARBA00023016"/>
    </source>
</evidence>
<dbReference type="PRINTS" id="PR00773">
    <property type="entry name" value="GRPEPROTEIN"/>
</dbReference>
<evidence type="ECO:0000256" key="2">
    <source>
        <dbReference type="ARBA" id="ARBA00009054"/>
    </source>
</evidence>
<dbReference type="HAMAP" id="MF_01151">
    <property type="entry name" value="GrpE"/>
    <property type="match status" value="1"/>
</dbReference>
<comment type="subunit">
    <text evidence="3 10">Homodimer.</text>
</comment>
<dbReference type="SUPFAM" id="SSF58014">
    <property type="entry name" value="Coiled-coil domain of nucleotide exchange factor GrpE"/>
    <property type="match status" value="1"/>
</dbReference>
<dbReference type="AlphaFoldDB" id="A0A1W2A4Z2"/>
<dbReference type="InterPro" id="IPR000740">
    <property type="entry name" value="GrpE"/>
</dbReference>
<dbReference type="NCBIfam" id="NF010738">
    <property type="entry name" value="PRK14140.1"/>
    <property type="match status" value="1"/>
</dbReference>
<dbReference type="EMBL" id="FWXY01000004">
    <property type="protein sequence ID" value="SMC55491.1"/>
    <property type="molecule type" value="Genomic_DNA"/>
</dbReference>
<evidence type="ECO:0000313" key="14">
    <source>
        <dbReference type="EMBL" id="SMC55491.1"/>
    </source>
</evidence>
<comment type="subcellular location">
    <subcellularLocation>
        <location evidence="1 10">Cytoplasm</location>
    </subcellularLocation>
</comment>
<dbReference type="GO" id="GO:0042803">
    <property type="term" value="F:protein homodimerization activity"/>
    <property type="evidence" value="ECO:0007669"/>
    <property type="project" value="InterPro"/>
</dbReference>
<keyword evidence="4 10" id="KW-0963">Cytoplasm</keyword>
<evidence type="ECO:0000256" key="7">
    <source>
        <dbReference type="ARBA" id="ARBA00053401"/>
    </source>
</evidence>
<dbReference type="GO" id="GO:0051087">
    <property type="term" value="F:protein-folding chaperone binding"/>
    <property type="evidence" value="ECO:0007669"/>
    <property type="project" value="InterPro"/>
</dbReference>
<keyword evidence="15" id="KW-1185">Reference proteome</keyword>
<keyword evidence="6 10" id="KW-0143">Chaperone</keyword>
<evidence type="ECO:0000256" key="13">
    <source>
        <dbReference type="SAM" id="MobiDB-lite"/>
    </source>
</evidence>
<evidence type="ECO:0000256" key="4">
    <source>
        <dbReference type="ARBA" id="ARBA00022490"/>
    </source>
</evidence>
<dbReference type="CDD" id="cd00446">
    <property type="entry name" value="GrpE"/>
    <property type="match status" value="1"/>
</dbReference>
<feature type="region of interest" description="Disordered" evidence="13">
    <location>
        <begin position="1"/>
        <end position="57"/>
    </location>
</feature>
<proteinExistence type="inferred from homology"/>
<evidence type="ECO:0000256" key="11">
    <source>
        <dbReference type="RuleBase" id="RU000639"/>
    </source>
</evidence>
<dbReference type="GO" id="GO:0006457">
    <property type="term" value="P:protein folding"/>
    <property type="evidence" value="ECO:0007669"/>
    <property type="project" value="InterPro"/>
</dbReference>
<organism evidence="14 15">
    <name type="scientific">Desulfocicer vacuolatum DSM 3385</name>
    <dbReference type="NCBI Taxonomy" id="1121400"/>
    <lineage>
        <taxon>Bacteria</taxon>
        <taxon>Pseudomonadati</taxon>
        <taxon>Thermodesulfobacteriota</taxon>
        <taxon>Desulfobacteria</taxon>
        <taxon>Desulfobacterales</taxon>
        <taxon>Desulfobacteraceae</taxon>
        <taxon>Desulfocicer</taxon>
    </lineage>
</organism>
<dbReference type="Gene3D" id="3.90.20.20">
    <property type="match status" value="1"/>
</dbReference>
<evidence type="ECO:0000256" key="8">
    <source>
        <dbReference type="ARBA" id="ARBA00072274"/>
    </source>
</evidence>
<dbReference type="NCBIfam" id="NF010748">
    <property type="entry name" value="PRK14150.1"/>
    <property type="match status" value="1"/>
</dbReference>
<evidence type="ECO:0000256" key="6">
    <source>
        <dbReference type="ARBA" id="ARBA00023186"/>
    </source>
</evidence>
<evidence type="ECO:0000256" key="1">
    <source>
        <dbReference type="ARBA" id="ARBA00004496"/>
    </source>
</evidence>
<dbReference type="Proteomes" id="UP000192418">
    <property type="component" value="Unassembled WGS sequence"/>
</dbReference>
<dbReference type="PANTHER" id="PTHR21237:SF23">
    <property type="entry name" value="GRPE PROTEIN HOMOLOG, MITOCHONDRIAL"/>
    <property type="match status" value="1"/>
</dbReference>
<dbReference type="Pfam" id="PF01025">
    <property type="entry name" value="GrpE"/>
    <property type="match status" value="1"/>
</dbReference>
<keyword evidence="5 10" id="KW-0346">Stress response</keyword>
<feature type="compositionally biased region" description="Basic and acidic residues" evidence="13">
    <location>
        <begin position="1"/>
        <end position="21"/>
    </location>
</feature>
<feature type="compositionally biased region" description="Polar residues" evidence="13">
    <location>
        <begin position="22"/>
        <end position="31"/>
    </location>
</feature>
<dbReference type="PROSITE" id="PS01071">
    <property type="entry name" value="GRPE"/>
    <property type="match status" value="1"/>
</dbReference>
<dbReference type="SUPFAM" id="SSF51064">
    <property type="entry name" value="Head domain of nucleotide exchange factor GrpE"/>
    <property type="match status" value="1"/>
</dbReference>
<evidence type="ECO:0000256" key="12">
    <source>
        <dbReference type="RuleBase" id="RU004478"/>
    </source>
</evidence>
<accession>A0A1W2A4Z2</accession>
<dbReference type="FunFam" id="2.30.22.10:FF:000001">
    <property type="entry name" value="Protein GrpE"/>
    <property type="match status" value="1"/>
</dbReference>
<comment type="similarity">
    <text evidence="2 10 12">Belongs to the GrpE family.</text>
</comment>
<dbReference type="Gene3D" id="2.30.22.10">
    <property type="entry name" value="Head domain of nucleotide exchange factor GrpE"/>
    <property type="match status" value="1"/>
</dbReference>
<evidence type="ECO:0000256" key="9">
    <source>
        <dbReference type="ARBA" id="ARBA00076414"/>
    </source>
</evidence>
<sequence length="203" mass="22899">MADKDEPLKEETGKKSGDETTKSAQSPSVEDSTQEQESCSKDKSSEEKPDIATLQAELKTEKDKALRLSAEFENYKKRSSREISDFRKYANESVFKKLLTVVDNLERAIDSGETQNNQASILEGIQLTHKELIKLFEAFNIKAIEALNLPFDPAFHQAVTQQETDEHPDNTVISELQKGYVLHDRLLRPSMVVVSKAVVKQDN</sequence>
<name>A0A1W2A4Z2_9BACT</name>
<evidence type="ECO:0000256" key="3">
    <source>
        <dbReference type="ARBA" id="ARBA00011738"/>
    </source>
</evidence>
<reference evidence="14 15" key="1">
    <citation type="submission" date="2017-04" db="EMBL/GenBank/DDBJ databases">
        <authorList>
            <person name="Afonso C.L."/>
            <person name="Miller P.J."/>
            <person name="Scott M.A."/>
            <person name="Spackman E."/>
            <person name="Goraichik I."/>
            <person name="Dimitrov K.M."/>
            <person name="Suarez D.L."/>
            <person name="Swayne D.E."/>
        </authorList>
    </citation>
    <scope>NUCLEOTIDE SEQUENCE [LARGE SCALE GENOMIC DNA]</scope>
    <source>
        <strain evidence="14 15">DSM 3385</strain>
    </source>
</reference>
<comment type="function">
    <text evidence="7 10 11">Participates actively in the response to hyperosmotic and heat shock by preventing the aggregation of stress-denatured proteins, in association with DnaK and GrpE. It is the nucleotide exchange factor for DnaK and may function as a thermosensor. Unfolded proteins bind initially to DnaJ; upon interaction with the DnaJ-bound protein, DnaK hydrolyzes its bound ATP, resulting in the formation of a stable complex. GrpE releases ADP from DnaK; ATP binding to DnaK triggers the release of the substrate protein, thus completing the reaction cycle. Several rounds of ATP-dependent interactions between DnaJ, DnaK and GrpE are required for fully efficient folding.</text>
</comment>